<protein>
    <recommendedName>
        <fullName evidence="2">G-patch domain-containing protein</fullName>
    </recommendedName>
</protein>
<dbReference type="PANTHER" id="PTHR32108">
    <property type="entry name" value="DNA-DIRECTED RNA POLYMERASE SUBUNIT ALPHA"/>
    <property type="match status" value="1"/>
</dbReference>
<dbReference type="PROSITE" id="PS50174">
    <property type="entry name" value="G_PATCH"/>
    <property type="match status" value="1"/>
</dbReference>
<comment type="caution">
    <text evidence="3">The sequence shown here is derived from an EMBL/GenBank/DDBJ whole genome shotgun (WGS) entry which is preliminary data.</text>
</comment>
<accession>A0A371GN54</accession>
<evidence type="ECO:0000313" key="3">
    <source>
        <dbReference type="EMBL" id="RDX91946.1"/>
    </source>
</evidence>
<feature type="region of interest" description="Disordered" evidence="1">
    <location>
        <begin position="296"/>
        <end position="331"/>
    </location>
</feature>
<dbReference type="AlphaFoldDB" id="A0A371GN54"/>
<feature type="non-terminal residue" evidence="3">
    <location>
        <position position="1"/>
    </location>
</feature>
<evidence type="ECO:0000256" key="1">
    <source>
        <dbReference type="SAM" id="MobiDB-lite"/>
    </source>
</evidence>
<dbReference type="Pfam" id="PF01585">
    <property type="entry name" value="G-patch"/>
    <property type="match status" value="1"/>
</dbReference>
<gene>
    <name evidence="3" type="ORF">CR513_25989</name>
</gene>
<dbReference type="InterPro" id="IPR000467">
    <property type="entry name" value="G_patch_dom"/>
</dbReference>
<evidence type="ECO:0000259" key="2">
    <source>
        <dbReference type="PROSITE" id="PS50174"/>
    </source>
</evidence>
<reference evidence="3" key="1">
    <citation type="submission" date="2018-05" db="EMBL/GenBank/DDBJ databases">
        <title>Draft genome of Mucuna pruriens seed.</title>
        <authorList>
            <person name="Nnadi N.E."/>
            <person name="Vos R."/>
            <person name="Hasami M.H."/>
            <person name="Devisetty U.K."/>
            <person name="Aguiy J.C."/>
        </authorList>
    </citation>
    <scope>NUCLEOTIDE SEQUENCE [LARGE SCALE GENOMIC DNA]</scope>
    <source>
        <strain evidence="3">JCA_2017</strain>
    </source>
</reference>
<dbReference type="OrthoDB" id="4735278at2759"/>
<proteinExistence type="predicted"/>
<feature type="domain" description="G-patch" evidence="2">
    <location>
        <begin position="544"/>
        <end position="590"/>
    </location>
</feature>
<dbReference type="PANTHER" id="PTHR32108:SF9">
    <property type="entry name" value="REVERSE TRANSCRIPTASE RNASE H-LIKE DOMAIN-CONTAINING PROTEIN"/>
    <property type="match status" value="1"/>
</dbReference>
<dbReference type="EMBL" id="QJKJ01004990">
    <property type="protein sequence ID" value="RDX91946.1"/>
    <property type="molecule type" value="Genomic_DNA"/>
</dbReference>
<keyword evidence="4" id="KW-1185">Reference proteome</keyword>
<evidence type="ECO:0000313" key="4">
    <source>
        <dbReference type="Proteomes" id="UP000257109"/>
    </source>
</evidence>
<sequence>MELDRSRFQNLSKTESEGFKEYAQRWRALAAQVQPPLIEKEMVIMSVATSFVDLVTVGERIESGIKREKFAQANNSIGFTKKTGQEKKKGEANAILLDPHNLQSKQRNLIAISSLKLVEPPYPKSYNPNAKYDYHGGAIGHPTEKCWGLKHKVQDLIDGGWLGFQENKPNINNNPLPTRGGQSINAISHEYSEQESDGTLEPGKMIATPLGFANSKKDSKASFAQITVIGQVDDLRPKQLIVRHNLIHQPKAPLIIQVPTKPYIPLEAALVEPGESTPTKEITNIVETRGVTWSGRIYPPESERHSGGKHEGRYDWKGGYQIPKTRPTQQMNKTSARISLLSLLINLEGHHNLLLKILNEAHVAQDITIEKFGSIINNITAGSHLSLSEEEIPAEGRSHNQPLYIVVKCGDYTIARVLIDNRSSLNLRISSVVVTAFNESKREVMGEITLPICIGPVTFDITFQVMDIPPPRQTLDPCGRSSSFLPSPKGELISVMGEKELIINTPTPAGYIEGDKEDLETSFQSLEVAGTTDAKPENPSPSRVEIMAVRVLIKGGYQPGRGLGPHLKGIATPIFILENADKIELGYQGATLKELPPDDNAILECKDSNQFDKLVKDGNEEVEVLVKMERWIEQERSKFQPLVEDLKGINLGDETKRKEVWVGKQMPPNSRISLVELLTEYADVFA</sequence>
<organism evidence="3 4">
    <name type="scientific">Mucuna pruriens</name>
    <name type="common">Velvet bean</name>
    <name type="synonym">Dolichos pruriens</name>
    <dbReference type="NCBI Taxonomy" id="157652"/>
    <lineage>
        <taxon>Eukaryota</taxon>
        <taxon>Viridiplantae</taxon>
        <taxon>Streptophyta</taxon>
        <taxon>Embryophyta</taxon>
        <taxon>Tracheophyta</taxon>
        <taxon>Spermatophyta</taxon>
        <taxon>Magnoliopsida</taxon>
        <taxon>eudicotyledons</taxon>
        <taxon>Gunneridae</taxon>
        <taxon>Pentapetalae</taxon>
        <taxon>rosids</taxon>
        <taxon>fabids</taxon>
        <taxon>Fabales</taxon>
        <taxon>Fabaceae</taxon>
        <taxon>Papilionoideae</taxon>
        <taxon>50 kb inversion clade</taxon>
        <taxon>NPAAA clade</taxon>
        <taxon>indigoferoid/millettioid clade</taxon>
        <taxon>Phaseoleae</taxon>
        <taxon>Mucuna</taxon>
    </lineage>
</organism>
<name>A0A371GN54_MUCPR</name>
<dbReference type="Proteomes" id="UP000257109">
    <property type="component" value="Unassembled WGS sequence"/>
</dbReference>
<feature type="compositionally biased region" description="Basic and acidic residues" evidence="1">
    <location>
        <begin position="301"/>
        <end position="316"/>
    </location>
</feature>
<dbReference type="GO" id="GO:0003676">
    <property type="term" value="F:nucleic acid binding"/>
    <property type="evidence" value="ECO:0007669"/>
    <property type="project" value="InterPro"/>
</dbReference>